<dbReference type="InterPro" id="IPR005225">
    <property type="entry name" value="Small_GTP-bd"/>
</dbReference>
<dbReference type="Gene3D" id="3.40.50.11060">
    <property type="entry name" value="GTPase HflX, N-terminal domain"/>
    <property type="match status" value="1"/>
</dbReference>
<comment type="cofactor">
    <cofactor evidence="8">
        <name>Mg(2+)</name>
        <dbReference type="ChEBI" id="CHEBI:18420"/>
    </cofactor>
</comment>
<comment type="function">
    <text evidence="6">GTPase that associates with the 50S ribosomal subunit and may have a role during protein synthesis or ribosome biogenesis.</text>
</comment>
<name>A0A1N7KH22_9BACT</name>
<evidence type="ECO:0000313" key="10">
    <source>
        <dbReference type="EMBL" id="SIS60784.1"/>
    </source>
</evidence>
<dbReference type="PROSITE" id="PS51419">
    <property type="entry name" value="RAB"/>
    <property type="match status" value="1"/>
</dbReference>
<dbReference type="GO" id="GO:0046872">
    <property type="term" value="F:metal ion binding"/>
    <property type="evidence" value="ECO:0007669"/>
    <property type="project" value="UniProtKB-KW"/>
</dbReference>
<accession>A0A1N7KH22</accession>
<evidence type="ECO:0000256" key="1">
    <source>
        <dbReference type="ARBA" id="ARBA00022490"/>
    </source>
</evidence>
<evidence type="ECO:0000256" key="8">
    <source>
        <dbReference type="PIRSR" id="PIRSR006809-2"/>
    </source>
</evidence>
<organism evidence="10 11">
    <name type="scientific">Belliella pelovolcani</name>
    <dbReference type="NCBI Taxonomy" id="529505"/>
    <lineage>
        <taxon>Bacteria</taxon>
        <taxon>Pseudomonadati</taxon>
        <taxon>Bacteroidota</taxon>
        <taxon>Cytophagia</taxon>
        <taxon>Cytophagales</taxon>
        <taxon>Cyclobacteriaceae</taxon>
        <taxon>Belliella</taxon>
    </lineage>
</organism>
<dbReference type="Gene3D" id="6.10.250.2860">
    <property type="match status" value="1"/>
</dbReference>
<protein>
    <recommendedName>
        <fullName evidence="6">GTPase HflX</fullName>
    </recommendedName>
    <alternativeName>
        <fullName evidence="6">GTP-binding protein HflX</fullName>
    </alternativeName>
</protein>
<keyword evidence="1 6" id="KW-0963">Cytoplasm</keyword>
<evidence type="ECO:0000256" key="3">
    <source>
        <dbReference type="ARBA" id="ARBA00022741"/>
    </source>
</evidence>
<dbReference type="Pfam" id="PF13167">
    <property type="entry name" value="GTP-bdg_N"/>
    <property type="match status" value="1"/>
</dbReference>
<feature type="binding site" evidence="7">
    <location>
        <begin position="216"/>
        <end position="223"/>
    </location>
    <ligand>
        <name>GTP</name>
        <dbReference type="ChEBI" id="CHEBI:37565"/>
    </ligand>
</feature>
<dbReference type="GO" id="GO:0005737">
    <property type="term" value="C:cytoplasm"/>
    <property type="evidence" value="ECO:0007669"/>
    <property type="project" value="UniProtKB-SubCell"/>
</dbReference>
<dbReference type="Gene3D" id="3.40.50.300">
    <property type="entry name" value="P-loop containing nucleotide triphosphate hydrolases"/>
    <property type="match status" value="1"/>
</dbReference>
<dbReference type="FunFam" id="3.40.50.11060:FF:000001">
    <property type="entry name" value="GTPase HflX"/>
    <property type="match status" value="1"/>
</dbReference>
<feature type="binding site" evidence="7">
    <location>
        <begin position="262"/>
        <end position="265"/>
    </location>
    <ligand>
        <name>GTP</name>
        <dbReference type="ChEBI" id="CHEBI:37565"/>
    </ligand>
</feature>
<dbReference type="NCBIfam" id="TIGR03156">
    <property type="entry name" value="GTP_HflX"/>
    <property type="match status" value="1"/>
</dbReference>
<dbReference type="Proteomes" id="UP000186026">
    <property type="component" value="Unassembled WGS sequence"/>
</dbReference>
<keyword evidence="3 6" id="KW-0547">Nucleotide-binding</keyword>
<dbReference type="PIRSF" id="PIRSF006809">
    <property type="entry name" value="GTP-binding_hflX_prd"/>
    <property type="match status" value="1"/>
</dbReference>
<gene>
    <name evidence="6" type="primary">hflX</name>
    <name evidence="10" type="ORF">SAMN05421761_10265</name>
</gene>
<proteinExistence type="inferred from homology"/>
<evidence type="ECO:0000256" key="2">
    <source>
        <dbReference type="ARBA" id="ARBA00022723"/>
    </source>
</evidence>
<dbReference type="NCBIfam" id="TIGR00231">
    <property type="entry name" value="small_GTP"/>
    <property type="match status" value="1"/>
</dbReference>
<evidence type="ECO:0000313" key="11">
    <source>
        <dbReference type="Proteomes" id="UP000186026"/>
    </source>
</evidence>
<evidence type="ECO:0000256" key="5">
    <source>
        <dbReference type="ARBA" id="ARBA00023134"/>
    </source>
</evidence>
<dbReference type="SUPFAM" id="SSF52540">
    <property type="entry name" value="P-loop containing nucleoside triphosphate hydrolases"/>
    <property type="match status" value="1"/>
</dbReference>
<feature type="binding site" evidence="7">
    <location>
        <begin position="241"/>
        <end position="245"/>
    </location>
    <ligand>
        <name>GTP</name>
        <dbReference type="ChEBI" id="CHEBI:37565"/>
    </ligand>
</feature>
<dbReference type="InterPro" id="IPR030394">
    <property type="entry name" value="G_HFLX_dom"/>
</dbReference>
<dbReference type="GO" id="GO:0003924">
    <property type="term" value="F:GTPase activity"/>
    <property type="evidence" value="ECO:0007669"/>
    <property type="project" value="UniProtKB-UniRule"/>
</dbReference>
<dbReference type="PROSITE" id="PS51705">
    <property type="entry name" value="G_HFLX"/>
    <property type="match status" value="1"/>
</dbReference>
<keyword evidence="2 8" id="KW-0479">Metal-binding</keyword>
<sequence>MSKYSRKLQKLHETAPKQDTAVLVALIKQGQSDHQVDEYLDELAFLTETLGAKTVYRFTQRMEKPDVRTFVGSGKLEEIQAYVQHFEVDMVIFDDDLSPSQMRNLENELKVKVYDRSLLILDIFLQRAQTAQAKTQVELARFQYLLPRLTRMWTHLERQRGGTTTRGGSGEKEIETDKRDIRGRITLLKEKLRDIEKQGVTQRKSRKGIVRVSLVGYTNVGKSTLMNLITKTDILAENKLFATVDSTVRKVVLENIPFLLSDTVGFIRKLPTHLIESFKSTLDEIREADLLIHVVDISHPGFEDHIAVVNQTLTEIGASNKPVLLVFNKIDLVDQMPTDEEQMQMTEIELEERNFLDFEKLAEAYKKKFGINPVFMAAENGTNVEEFREALVREVKKEHKKMYPHYLESETIDMSGFEEEN</sequence>
<dbReference type="PRINTS" id="PR00326">
    <property type="entry name" value="GTP1OBG"/>
</dbReference>
<feature type="binding site" evidence="8">
    <location>
        <position position="243"/>
    </location>
    <ligand>
        <name>Mg(2+)</name>
        <dbReference type="ChEBI" id="CHEBI:18420"/>
    </ligand>
</feature>
<dbReference type="Pfam" id="PF01926">
    <property type="entry name" value="MMR_HSR1"/>
    <property type="match status" value="1"/>
</dbReference>
<comment type="similarity">
    <text evidence="6">Belongs to the TRAFAC class OBG-HflX-like GTPase superfamily. HflX GTPase family.</text>
</comment>
<dbReference type="OrthoDB" id="9812272at2"/>
<comment type="subunit">
    <text evidence="6">Monomer. Associates with the 50S ribosomal subunit.</text>
</comment>
<reference evidence="11" key="1">
    <citation type="submission" date="2017-01" db="EMBL/GenBank/DDBJ databases">
        <authorList>
            <person name="Varghese N."/>
            <person name="Submissions S."/>
        </authorList>
    </citation>
    <scope>NUCLEOTIDE SEQUENCE [LARGE SCALE GENOMIC DNA]</scope>
    <source>
        <strain evidence="11">DSM 46698</strain>
    </source>
</reference>
<dbReference type="GO" id="GO:0005525">
    <property type="term" value="F:GTP binding"/>
    <property type="evidence" value="ECO:0007669"/>
    <property type="project" value="UniProtKB-UniRule"/>
</dbReference>
<evidence type="ECO:0000259" key="9">
    <source>
        <dbReference type="PROSITE" id="PS51705"/>
    </source>
</evidence>
<dbReference type="PANTHER" id="PTHR10229:SF0">
    <property type="entry name" value="GTP-BINDING PROTEIN 6-RELATED"/>
    <property type="match status" value="1"/>
</dbReference>
<dbReference type="PANTHER" id="PTHR10229">
    <property type="entry name" value="GTP-BINDING PROTEIN HFLX"/>
    <property type="match status" value="1"/>
</dbReference>
<keyword evidence="11" id="KW-1185">Reference proteome</keyword>
<dbReference type="InterPro" id="IPR006073">
    <property type="entry name" value="GTP-bd"/>
</dbReference>
<feature type="domain" description="Hflx-type G" evidence="9">
    <location>
        <begin position="210"/>
        <end position="399"/>
    </location>
</feature>
<dbReference type="Pfam" id="PF16360">
    <property type="entry name" value="GTP-bdg_M"/>
    <property type="match status" value="1"/>
</dbReference>
<evidence type="ECO:0000256" key="6">
    <source>
        <dbReference type="HAMAP-Rule" id="MF_00900"/>
    </source>
</evidence>
<feature type="binding site" evidence="8">
    <location>
        <position position="223"/>
    </location>
    <ligand>
        <name>Mg(2+)</name>
        <dbReference type="ChEBI" id="CHEBI:18420"/>
    </ligand>
</feature>
<dbReference type="HAMAP" id="MF_00900">
    <property type="entry name" value="GTPase_HflX"/>
    <property type="match status" value="1"/>
</dbReference>
<dbReference type="InterPro" id="IPR042108">
    <property type="entry name" value="GTPase_HflX_N_sf"/>
</dbReference>
<dbReference type="RefSeq" id="WP_076498291.1">
    <property type="nucleotide sequence ID" value="NZ_FTOP01000002.1"/>
</dbReference>
<dbReference type="AlphaFoldDB" id="A0A1N7KH22"/>
<evidence type="ECO:0000256" key="4">
    <source>
        <dbReference type="ARBA" id="ARBA00022842"/>
    </source>
</evidence>
<dbReference type="GO" id="GO:0043022">
    <property type="term" value="F:ribosome binding"/>
    <property type="evidence" value="ECO:0007669"/>
    <property type="project" value="TreeGrafter"/>
</dbReference>
<dbReference type="FunFam" id="3.40.50.300:FF:000955">
    <property type="entry name" value="GTPase HflX"/>
    <property type="match status" value="1"/>
</dbReference>
<dbReference type="InterPro" id="IPR025121">
    <property type="entry name" value="GTPase_HflX_N"/>
</dbReference>
<feature type="binding site" evidence="7">
    <location>
        <begin position="328"/>
        <end position="331"/>
    </location>
    <ligand>
        <name>GTP</name>
        <dbReference type="ChEBI" id="CHEBI:37565"/>
    </ligand>
</feature>
<dbReference type="STRING" id="529505.SAMN05421761_10265"/>
<keyword evidence="5 6" id="KW-0342">GTP-binding</keyword>
<keyword evidence="4 8" id="KW-0460">Magnesium</keyword>
<dbReference type="InterPro" id="IPR027417">
    <property type="entry name" value="P-loop_NTPase"/>
</dbReference>
<dbReference type="EMBL" id="FTOP01000002">
    <property type="protein sequence ID" value="SIS60784.1"/>
    <property type="molecule type" value="Genomic_DNA"/>
</dbReference>
<dbReference type="InterPro" id="IPR032305">
    <property type="entry name" value="GTP-bd_M"/>
</dbReference>
<evidence type="ECO:0000256" key="7">
    <source>
        <dbReference type="PIRSR" id="PIRSR006809-1"/>
    </source>
</evidence>
<dbReference type="CDD" id="cd01878">
    <property type="entry name" value="HflX"/>
    <property type="match status" value="1"/>
</dbReference>
<comment type="subcellular location">
    <subcellularLocation>
        <location evidence="6">Cytoplasm</location>
    </subcellularLocation>
    <text evidence="6">May associate with membranes.</text>
</comment>
<dbReference type="InterPro" id="IPR016496">
    <property type="entry name" value="GTPase_HflX"/>
</dbReference>